<dbReference type="EMBL" id="CAJZBQ010000024">
    <property type="protein sequence ID" value="CAG9319966.1"/>
    <property type="molecule type" value="Genomic_DNA"/>
</dbReference>
<evidence type="ECO:0008006" key="3">
    <source>
        <dbReference type="Google" id="ProtNLM"/>
    </source>
</evidence>
<dbReference type="AlphaFoldDB" id="A0AAU9J2K5"/>
<comment type="caution">
    <text evidence="1">The sequence shown here is derived from an EMBL/GenBank/DDBJ whole genome shotgun (WGS) entry which is preliminary data.</text>
</comment>
<evidence type="ECO:0000313" key="2">
    <source>
        <dbReference type="Proteomes" id="UP001162131"/>
    </source>
</evidence>
<organism evidence="1 2">
    <name type="scientific">Blepharisma stoltei</name>
    <dbReference type="NCBI Taxonomy" id="1481888"/>
    <lineage>
        <taxon>Eukaryota</taxon>
        <taxon>Sar</taxon>
        <taxon>Alveolata</taxon>
        <taxon>Ciliophora</taxon>
        <taxon>Postciliodesmatophora</taxon>
        <taxon>Heterotrichea</taxon>
        <taxon>Heterotrichida</taxon>
        <taxon>Blepharismidae</taxon>
        <taxon>Blepharisma</taxon>
    </lineage>
</organism>
<gene>
    <name evidence="1" type="ORF">BSTOLATCC_MIC25209</name>
</gene>
<dbReference type="Proteomes" id="UP001162131">
    <property type="component" value="Unassembled WGS sequence"/>
</dbReference>
<keyword evidence="2" id="KW-1185">Reference proteome</keyword>
<reference evidence="1" key="1">
    <citation type="submission" date="2021-09" db="EMBL/GenBank/DDBJ databases">
        <authorList>
            <consortium name="AG Swart"/>
            <person name="Singh M."/>
            <person name="Singh A."/>
            <person name="Seah K."/>
            <person name="Emmerich C."/>
        </authorList>
    </citation>
    <scope>NUCLEOTIDE SEQUENCE</scope>
    <source>
        <strain evidence="1">ATCC30299</strain>
    </source>
</reference>
<accession>A0AAU9J2K5</accession>
<sequence length="145" mass="17189">MNLDYNCIKKDKDQHHADFFHSNPSKDDKTSELFKENFKNSLGYRNSVKIKTDLSIFFSKNRKSSSPFEVDSINLKEIELLRKAGFNDFSNLDRTWINDSSHLNYRENSHKYFKKINPQSEYLSNFPKEGKIRKYESSQNFGDEI</sequence>
<protein>
    <recommendedName>
        <fullName evidence="3">Ycf1</fullName>
    </recommendedName>
</protein>
<name>A0AAU9J2K5_9CILI</name>
<proteinExistence type="predicted"/>
<evidence type="ECO:0000313" key="1">
    <source>
        <dbReference type="EMBL" id="CAG9319966.1"/>
    </source>
</evidence>